<evidence type="ECO:0000256" key="1">
    <source>
        <dbReference type="SAM" id="Phobius"/>
    </source>
</evidence>
<evidence type="ECO:0000313" key="3">
    <source>
        <dbReference type="Proteomes" id="UP000197032"/>
    </source>
</evidence>
<accession>A0A1Z5HSN5</accession>
<sequence length="85" mass="10062">MAGGKEVKEPIRYPWIWVALVLIMLFSVPWYLPQGTIYPIILGFPYWAFIAVVMGIVLSAFLTFVLNRYWDMEAYEVEEERREVE</sequence>
<reference evidence="3" key="1">
    <citation type="journal article" date="2017" name="Appl. Environ. Microbiol.">
        <title>Genomic analysis of Calderihabitans maritimus KKC1, a thermophilic hydrogenogenic carboxydotrophic bacterium isolated from marine sediment.</title>
        <authorList>
            <person name="Omae K."/>
            <person name="Yoneda Y."/>
            <person name="Fukuyama Y."/>
            <person name="Yoshida T."/>
            <person name="Sako Y."/>
        </authorList>
    </citation>
    <scope>NUCLEOTIDE SEQUENCE [LARGE SCALE GENOMIC DNA]</scope>
    <source>
        <strain evidence="3">KKC1</strain>
    </source>
</reference>
<evidence type="ECO:0008006" key="4">
    <source>
        <dbReference type="Google" id="ProtNLM"/>
    </source>
</evidence>
<dbReference type="EMBL" id="BDGJ01000071">
    <property type="protein sequence ID" value="GAW92335.1"/>
    <property type="molecule type" value="Genomic_DNA"/>
</dbReference>
<comment type="caution">
    <text evidence="2">The sequence shown here is derived from an EMBL/GenBank/DDBJ whole genome shotgun (WGS) entry which is preliminary data.</text>
</comment>
<gene>
    <name evidence="2" type="ORF">KKC1_14900</name>
</gene>
<proteinExistence type="predicted"/>
<evidence type="ECO:0000313" key="2">
    <source>
        <dbReference type="EMBL" id="GAW92335.1"/>
    </source>
</evidence>
<feature type="transmembrane region" description="Helical" evidence="1">
    <location>
        <begin position="12"/>
        <end position="32"/>
    </location>
</feature>
<keyword evidence="1" id="KW-1133">Transmembrane helix</keyword>
<keyword evidence="1" id="KW-0812">Transmembrane</keyword>
<feature type="transmembrane region" description="Helical" evidence="1">
    <location>
        <begin position="44"/>
        <end position="66"/>
    </location>
</feature>
<organism evidence="2 3">
    <name type="scientific">Calderihabitans maritimus</name>
    <dbReference type="NCBI Taxonomy" id="1246530"/>
    <lineage>
        <taxon>Bacteria</taxon>
        <taxon>Bacillati</taxon>
        <taxon>Bacillota</taxon>
        <taxon>Clostridia</taxon>
        <taxon>Neomoorellales</taxon>
        <taxon>Calderihabitantaceae</taxon>
        <taxon>Calderihabitans</taxon>
    </lineage>
</organism>
<name>A0A1Z5HSN5_9FIRM</name>
<protein>
    <recommendedName>
        <fullName evidence="4">DUF3311 domain-containing protein</fullName>
    </recommendedName>
</protein>
<keyword evidence="3" id="KW-1185">Reference proteome</keyword>
<dbReference type="RefSeq" id="WP_088553715.1">
    <property type="nucleotide sequence ID" value="NZ_BDGJ01000071.1"/>
</dbReference>
<dbReference type="Proteomes" id="UP000197032">
    <property type="component" value="Unassembled WGS sequence"/>
</dbReference>
<dbReference type="OrthoDB" id="2112928at2"/>
<dbReference type="AlphaFoldDB" id="A0A1Z5HSN5"/>
<keyword evidence="1" id="KW-0472">Membrane</keyword>